<sequence>MKWKWRKKQLKAADAKLNEDVWGLIANEIDTYGNLYSLCLVSHLCHQATTPQLYRLVRLDLSHQSHFRCLRQIIRPDSQYLKLVRFLFIKGAEQAGRVPISELCAALPRFSNLQGIDCKGSQTLSETVSDMSAVPHPLYTVLKHLASSRLTYFGFSPTIASQYYEGFKADLLAMMTRNTGLLTLRILEERALGLSKTYPEMLPYFQNNSLPKLQSLTIVTTDGLTLFHGPELEIWGGQGGFDDMTCLAIRNAWYFPIFARTAPKLKTLGYMPHAFAGADSAALRLDAAGLAAPLWPRLETLHYLPHCHHRTTLICFCQAAPLGLLGRLPHITKLKISRPWLGPIISDYPRVMPTKEDIRAIQNLCPNLKELRMDVAPPGRRPYPRWPVDVLEALCDFQQPIKLLIYFHVYTPKLVSLLNDRLVYRDIFEDMVKKRTSRGLPCQSPYEVGFKVVRSWEKMKDHCDTPDYKFGVIDGGGVSFERRNGLVPLLVQEKKEYVKKRVAKTKGQISRAYKRNASKPMHL</sequence>
<accession>A0A6A5T186</accession>
<keyword evidence="2" id="KW-1185">Reference proteome</keyword>
<evidence type="ECO:0008006" key="3">
    <source>
        <dbReference type="Google" id="ProtNLM"/>
    </source>
</evidence>
<dbReference type="AlphaFoldDB" id="A0A6A5T186"/>
<evidence type="ECO:0000313" key="2">
    <source>
        <dbReference type="Proteomes" id="UP000800038"/>
    </source>
</evidence>
<reference evidence="1" key="1">
    <citation type="journal article" date="2020" name="Stud. Mycol.">
        <title>101 Dothideomycetes genomes: a test case for predicting lifestyles and emergence of pathogens.</title>
        <authorList>
            <person name="Haridas S."/>
            <person name="Albert R."/>
            <person name="Binder M."/>
            <person name="Bloem J."/>
            <person name="Labutti K."/>
            <person name="Salamov A."/>
            <person name="Andreopoulos B."/>
            <person name="Baker S."/>
            <person name="Barry K."/>
            <person name="Bills G."/>
            <person name="Bluhm B."/>
            <person name="Cannon C."/>
            <person name="Castanera R."/>
            <person name="Culley D."/>
            <person name="Daum C."/>
            <person name="Ezra D."/>
            <person name="Gonzalez J."/>
            <person name="Henrissat B."/>
            <person name="Kuo A."/>
            <person name="Liang C."/>
            <person name="Lipzen A."/>
            <person name="Lutzoni F."/>
            <person name="Magnuson J."/>
            <person name="Mondo S."/>
            <person name="Nolan M."/>
            <person name="Ohm R."/>
            <person name="Pangilinan J."/>
            <person name="Park H.-J."/>
            <person name="Ramirez L."/>
            <person name="Alfaro M."/>
            <person name="Sun H."/>
            <person name="Tritt A."/>
            <person name="Yoshinaga Y."/>
            <person name="Zwiers L.-H."/>
            <person name="Turgeon B."/>
            <person name="Goodwin S."/>
            <person name="Spatafora J."/>
            <person name="Crous P."/>
            <person name="Grigoriev I."/>
        </authorList>
    </citation>
    <scope>NUCLEOTIDE SEQUENCE</scope>
    <source>
        <strain evidence="1">CBS 161.51</strain>
    </source>
</reference>
<organism evidence="1 2">
    <name type="scientific">Clathrospora elynae</name>
    <dbReference type="NCBI Taxonomy" id="706981"/>
    <lineage>
        <taxon>Eukaryota</taxon>
        <taxon>Fungi</taxon>
        <taxon>Dikarya</taxon>
        <taxon>Ascomycota</taxon>
        <taxon>Pezizomycotina</taxon>
        <taxon>Dothideomycetes</taxon>
        <taxon>Pleosporomycetidae</taxon>
        <taxon>Pleosporales</taxon>
        <taxon>Diademaceae</taxon>
        <taxon>Clathrospora</taxon>
    </lineage>
</organism>
<proteinExistence type="predicted"/>
<dbReference type="OrthoDB" id="3800024at2759"/>
<dbReference type="EMBL" id="ML976007">
    <property type="protein sequence ID" value="KAF1945754.1"/>
    <property type="molecule type" value="Genomic_DNA"/>
</dbReference>
<dbReference type="Proteomes" id="UP000800038">
    <property type="component" value="Unassembled WGS sequence"/>
</dbReference>
<gene>
    <name evidence="1" type="ORF">EJ02DRAFT_451171</name>
</gene>
<protein>
    <recommendedName>
        <fullName evidence="3">F-box domain-containing protein</fullName>
    </recommendedName>
</protein>
<evidence type="ECO:0000313" key="1">
    <source>
        <dbReference type="EMBL" id="KAF1945754.1"/>
    </source>
</evidence>
<dbReference type="SUPFAM" id="SSF52047">
    <property type="entry name" value="RNI-like"/>
    <property type="match status" value="1"/>
</dbReference>
<name>A0A6A5T186_9PLEO</name>
<dbReference type="InterPro" id="IPR032675">
    <property type="entry name" value="LRR_dom_sf"/>
</dbReference>
<dbReference type="Gene3D" id="3.80.10.10">
    <property type="entry name" value="Ribonuclease Inhibitor"/>
    <property type="match status" value="1"/>
</dbReference>